<dbReference type="CDD" id="cd00090">
    <property type="entry name" value="HTH_ARSR"/>
    <property type="match status" value="1"/>
</dbReference>
<dbReference type="PROSITE" id="PS50987">
    <property type="entry name" value="HTH_ARSR_2"/>
    <property type="match status" value="1"/>
</dbReference>
<dbReference type="Proteomes" id="UP001379533">
    <property type="component" value="Chromosome"/>
</dbReference>
<dbReference type="PANTHER" id="PTHR38600">
    <property type="entry name" value="TRANSCRIPTIONAL REGULATORY PROTEIN"/>
    <property type="match status" value="1"/>
</dbReference>
<dbReference type="InterPro" id="IPR001845">
    <property type="entry name" value="HTH_ArsR_DNA-bd_dom"/>
</dbReference>
<proteinExistence type="predicted"/>
<dbReference type="RefSeq" id="WP_394841435.1">
    <property type="nucleotide sequence ID" value="NZ_CP089982.1"/>
</dbReference>
<gene>
    <name evidence="2" type="ORF">LZC95_30725</name>
</gene>
<dbReference type="InterPro" id="IPR036390">
    <property type="entry name" value="WH_DNA-bd_sf"/>
</dbReference>
<feature type="domain" description="HTH arsR-type" evidence="1">
    <location>
        <begin position="10"/>
        <end position="105"/>
    </location>
</feature>
<dbReference type="InterPro" id="IPR036388">
    <property type="entry name" value="WH-like_DNA-bd_sf"/>
</dbReference>
<keyword evidence="3" id="KW-1185">Reference proteome</keyword>
<evidence type="ECO:0000313" key="2">
    <source>
        <dbReference type="EMBL" id="WXA90815.1"/>
    </source>
</evidence>
<dbReference type="InterPro" id="IPR011991">
    <property type="entry name" value="ArsR-like_HTH"/>
</dbReference>
<reference evidence="2 3" key="1">
    <citation type="submission" date="2021-12" db="EMBL/GenBank/DDBJ databases">
        <title>Discovery of the Pendulisporaceae a myxobacterial family with distinct sporulation behavior and unique specialized metabolism.</title>
        <authorList>
            <person name="Garcia R."/>
            <person name="Popoff A."/>
            <person name="Bader C.D."/>
            <person name="Loehr J."/>
            <person name="Walesch S."/>
            <person name="Walt C."/>
            <person name="Boldt J."/>
            <person name="Bunk B."/>
            <person name="Haeckl F.J.F.P.J."/>
            <person name="Gunesch A.P."/>
            <person name="Birkelbach J."/>
            <person name="Nuebel U."/>
            <person name="Pietschmann T."/>
            <person name="Bach T."/>
            <person name="Mueller R."/>
        </authorList>
    </citation>
    <scope>NUCLEOTIDE SEQUENCE [LARGE SCALE GENOMIC DNA]</scope>
    <source>
        <strain evidence="2 3">MSr12523</strain>
    </source>
</reference>
<evidence type="ECO:0000313" key="3">
    <source>
        <dbReference type="Proteomes" id="UP001379533"/>
    </source>
</evidence>
<organism evidence="2 3">
    <name type="scientific">Pendulispora brunnea</name>
    <dbReference type="NCBI Taxonomy" id="2905690"/>
    <lineage>
        <taxon>Bacteria</taxon>
        <taxon>Pseudomonadati</taxon>
        <taxon>Myxococcota</taxon>
        <taxon>Myxococcia</taxon>
        <taxon>Myxococcales</taxon>
        <taxon>Sorangiineae</taxon>
        <taxon>Pendulisporaceae</taxon>
        <taxon>Pendulispora</taxon>
    </lineage>
</organism>
<protein>
    <submittedName>
        <fullName evidence="2">Metalloregulator ArsR/SmtB family transcription factor</fullName>
    </submittedName>
</protein>
<dbReference type="SUPFAM" id="SSF46785">
    <property type="entry name" value="Winged helix' DNA-binding domain"/>
    <property type="match status" value="1"/>
</dbReference>
<evidence type="ECO:0000259" key="1">
    <source>
        <dbReference type="PROSITE" id="PS50987"/>
    </source>
</evidence>
<dbReference type="PANTHER" id="PTHR38600:SF1">
    <property type="entry name" value="TRANSCRIPTIONAL REGULATORY PROTEIN"/>
    <property type="match status" value="1"/>
</dbReference>
<dbReference type="Pfam" id="PF12840">
    <property type="entry name" value="HTH_20"/>
    <property type="match status" value="1"/>
</dbReference>
<accession>A0ABZ2K175</accession>
<dbReference type="PRINTS" id="PR00778">
    <property type="entry name" value="HTHARSR"/>
</dbReference>
<dbReference type="SMART" id="SM00418">
    <property type="entry name" value="HTH_ARSR"/>
    <property type="match status" value="1"/>
</dbReference>
<dbReference type="EMBL" id="CP089982">
    <property type="protein sequence ID" value="WXA90815.1"/>
    <property type="molecule type" value="Genomic_DNA"/>
</dbReference>
<name>A0ABZ2K175_9BACT</name>
<dbReference type="Gene3D" id="1.10.10.10">
    <property type="entry name" value="Winged helix-like DNA-binding domain superfamily/Winged helix DNA-binding domain"/>
    <property type="match status" value="1"/>
</dbReference>
<dbReference type="NCBIfam" id="NF033788">
    <property type="entry name" value="HTH_metalloreg"/>
    <property type="match status" value="1"/>
</dbReference>
<sequence>MSPLERANRSGEQKLEASAAIFAALGDPMRMRLVGRLSSDGPMSIARLTAGSGVTRQAVTKHLQVLEDSGLVRGIRDGRERIWELQPEGLEQAKQDLERISRRWDEALGRLKAFVEK</sequence>